<feature type="compositionally biased region" description="Polar residues" evidence="1">
    <location>
        <begin position="429"/>
        <end position="438"/>
    </location>
</feature>
<keyword evidence="4" id="KW-1185">Reference proteome</keyword>
<reference evidence="3" key="1">
    <citation type="journal article" date="2023" name="Mol. Phylogenet. Evol.">
        <title>Genome-scale phylogeny and comparative genomics of the fungal order Sordariales.</title>
        <authorList>
            <person name="Hensen N."/>
            <person name="Bonometti L."/>
            <person name="Westerberg I."/>
            <person name="Brannstrom I.O."/>
            <person name="Guillou S."/>
            <person name="Cros-Aarteil S."/>
            <person name="Calhoun S."/>
            <person name="Haridas S."/>
            <person name="Kuo A."/>
            <person name="Mondo S."/>
            <person name="Pangilinan J."/>
            <person name="Riley R."/>
            <person name="LaButti K."/>
            <person name="Andreopoulos B."/>
            <person name="Lipzen A."/>
            <person name="Chen C."/>
            <person name="Yan M."/>
            <person name="Daum C."/>
            <person name="Ng V."/>
            <person name="Clum A."/>
            <person name="Steindorff A."/>
            <person name="Ohm R.A."/>
            <person name="Martin F."/>
            <person name="Silar P."/>
            <person name="Natvig D.O."/>
            <person name="Lalanne C."/>
            <person name="Gautier V."/>
            <person name="Ament-Velasquez S.L."/>
            <person name="Kruys A."/>
            <person name="Hutchinson M.I."/>
            <person name="Powell A.J."/>
            <person name="Barry K."/>
            <person name="Miller A.N."/>
            <person name="Grigoriev I.V."/>
            <person name="Debuchy R."/>
            <person name="Gladieux P."/>
            <person name="Hiltunen Thoren M."/>
            <person name="Johannesson H."/>
        </authorList>
    </citation>
    <scope>NUCLEOTIDE SEQUENCE</scope>
    <source>
        <strain evidence="3">CBS 990.96</strain>
    </source>
</reference>
<feature type="compositionally biased region" description="Basic and acidic residues" evidence="1">
    <location>
        <begin position="474"/>
        <end position="491"/>
    </location>
</feature>
<protein>
    <submittedName>
        <fullName evidence="3">Helix-loop-helix DNA-binding domain-containing protein</fullName>
    </submittedName>
</protein>
<feature type="domain" description="BHLH" evidence="2">
    <location>
        <begin position="611"/>
        <end position="686"/>
    </location>
</feature>
<reference evidence="3" key="2">
    <citation type="submission" date="2023-05" db="EMBL/GenBank/DDBJ databases">
        <authorList>
            <consortium name="Lawrence Berkeley National Laboratory"/>
            <person name="Steindorff A."/>
            <person name="Hensen N."/>
            <person name="Bonometti L."/>
            <person name="Westerberg I."/>
            <person name="Brannstrom I.O."/>
            <person name="Guillou S."/>
            <person name="Cros-Aarteil S."/>
            <person name="Calhoun S."/>
            <person name="Haridas S."/>
            <person name="Kuo A."/>
            <person name="Mondo S."/>
            <person name="Pangilinan J."/>
            <person name="Riley R."/>
            <person name="Labutti K."/>
            <person name="Andreopoulos B."/>
            <person name="Lipzen A."/>
            <person name="Chen C."/>
            <person name="Yanf M."/>
            <person name="Daum C."/>
            <person name="Ng V."/>
            <person name="Clum A."/>
            <person name="Ohm R."/>
            <person name="Martin F."/>
            <person name="Silar P."/>
            <person name="Natvig D."/>
            <person name="Lalanne C."/>
            <person name="Gautier V."/>
            <person name="Ament-Velasquez S.L."/>
            <person name="Kruys A."/>
            <person name="Hutchinson M.I."/>
            <person name="Powell A.J."/>
            <person name="Barry K."/>
            <person name="Miller A.N."/>
            <person name="Grigoriev I.V."/>
            <person name="Debuchy R."/>
            <person name="Gladieux P."/>
            <person name="Thoren M.H."/>
            <person name="Johannesson H."/>
        </authorList>
    </citation>
    <scope>NUCLEOTIDE SEQUENCE</scope>
    <source>
        <strain evidence="3">CBS 990.96</strain>
    </source>
</reference>
<dbReference type="Gene3D" id="4.10.280.10">
    <property type="entry name" value="Helix-loop-helix DNA-binding domain"/>
    <property type="match status" value="1"/>
</dbReference>
<feature type="compositionally biased region" description="Basic and acidic residues" evidence="1">
    <location>
        <begin position="641"/>
        <end position="663"/>
    </location>
</feature>
<evidence type="ECO:0000313" key="4">
    <source>
        <dbReference type="Proteomes" id="UP001301958"/>
    </source>
</evidence>
<feature type="region of interest" description="Disordered" evidence="1">
    <location>
        <begin position="279"/>
        <end position="321"/>
    </location>
</feature>
<dbReference type="GO" id="GO:0046983">
    <property type="term" value="F:protein dimerization activity"/>
    <property type="evidence" value="ECO:0007669"/>
    <property type="project" value="InterPro"/>
</dbReference>
<sequence>MDSSGWTVGDHVVHSATDDDFQHFLDISAMGNLADGINYDFHSFQSSAGPHQMDTAMTGTGTDVPLLLSPAMPSMQQQVPAITTTAPYQPIQTTMMPPPTPSEAIVNSIDAQIHFLQQQKLHAQQHQLEEQAAFFAHQQTRIIPPTPQSLELPPGSNPFYAQHNARDAQQPQQPVDYRYQRAKEQTDVCQSPYPGSSSRFADGLQMSFTPLVSPAVTPLDTHFPVQSQFTVPGAYFSPLTSPALHAQPDPMASFEQRHASMAVSSPVDMDLDSGVLPILPNPSAGEPPKKTRKNAAKARAKAGVKQSPISKPLRKRTATTPSLNAQALNELMESAEQSQDYQQLPTAMIHPSSASTTTGPTDSENGSISPEALNDSISPIEMPPPPLPKPKSARPSPYIAPQGAGGGSGNLQPILVGIASPATPASLMRLSSPNNRNPGSRAGSQEVIDTEHIEVFELPESANFPQPTVPANSNKEKETLTPKQPTKEGKKSSKTPALAPLPSPKLVGNASATGATTQSPRLVAGPSNASRKTPQLLPRGTKRGSLSSVPISPALRPKISPSIKPLLPGGPDVEESASLLLATKSNYQRILEGKTVPGVTYPTELSTNLTHKRTSHKIAEQGRRNRINSALQEIATLLPKSARDSEGEGSDRKEKDEKDKDKSGAGGVPNSKASTVEMAIEYIKQLKQEVAAANKRAEEAERKLDEQKGVSMDSSS</sequence>
<evidence type="ECO:0000256" key="1">
    <source>
        <dbReference type="SAM" id="MobiDB-lite"/>
    </source>
</evidence>
<feature type="compositionally biased region" description="Polar residues" evidence="1">
    <location>
        <begin position="352"/>
        <end position="368"/>
    </location>
</feature>
<organism evidence="3 4">
    <name type="scientific">Podospora fimiseda</name>
    <dbReference type="NCBI Taxonomy" id="252190"/>
    <lineage>
        <taxon>Eukaryota</taxon>
        <taxon>Fungi</taxon>
        <taxon>Dikarya</taxon>
        <taxon>Ascomycota</taxon>
        <taxon>Pezizomycotina</taxon>
        <taxon>Sordariomycetes</taxon>
        <taxon>Sordariomycetidae</taxon>
        <taxon>Sordariales</taxon>
        <taxon>Podosporaceae</taxon>
        <taxon>Podospora</taxon>
    </lineage>
</organism>
<evidence type="ECO:0000259" key="2">
    <source>
        <dbReference type="PROSITE" id="PS50888"/>
    </source>
</evidence>
<dbReference type="CDD" id="cd11392">
    <property type="entry name" value="bHLH_ScPHO4_like"/>
    <property type="match status" value="1"/>
</dbReference>
<feature type="compositionally biased region" description="Basic and acidic residues" evidence="1">
    <location>
        <begin position="695"/>
        <end position="708"/>
    </location>
</feature>
<name>A0AAN7BWL9_9PEZI</name>
<dbReference type="SMART" id="SM00353">
    <property type="entry name" value="HLH"/>
    <property type="match status" value="1"/>
</dbReference>
<dbReference type="InterPro" id="IPR011598">
    <property type="entry name" value="bHLH_dom"/>
</dbReference>
<evidence type="ECO:0000313" key="3">
    <source>
        <dbReference type="EMBL" id="KAK4230925.1"/>
    </source>
</evidence>
<gene>
    <name evidence="3" type="ORF">QBC38DRAFT_467312</name>
</gene>
<dbReference type="AlphaFoldDB" id="A0AAN7BWL9"/>
<keyword evidence="3" id="KW-0238">DNA-binding</keyword>
<feature type="region of interest" description="Disordered" evidence="1">
    <location>
        <begin position="350"/>
        <end position="567"/>
    </location>
</feature>
<accession>A0AAN7BWL9</accession>
<dbReference type="EMBL" id="MU865295">
    <property type="protein sequence ID" value="KAK4230925.1"/>
    <property type="molecule type" value="Genomic_DNA"/>
</dbReference>
<dbReference type="Proteomes" id="UP001301958">
    <property type="component" value="Unassembled WGS sequence"/>
</dbReference>
<dbReference type="InterPro" id="IPR036638">
    <property type="entry name" value="HLH_DNA-bd_sf"/>
</dbReference>
<feature type="region of interest" description="Disordered" evidence="1">
    <location>
        <begin position="689"/>
        <end position="716"/>
    </location>
</feature>
<comment type="caution">
    <text evidence="3">The sequence shown here is derived from an EMBL/GenBank/DDBJ whole genome shotgun (WGS) entry which is preliminary data.</text>
</comment>
<dbReference type="Pfam" id="PF00010">
    <property type="entry name" value="HLH"/>
    <property type="match status" value="1"/>
</dbReference>
<dbReference type="FunFam" id="4.10.280.10:FF:000099">
    <property type="entry name" value="Myc-family transcription factor"/>
    <property type="match status" value="1"/>
</dbReference>
<feature type="compositionally biased region" description="Basic residues" evidence="1">
    <location>
        <begin position="290"/>
        <end position="302"/>
    </location>
</feature>
<dbReference type="SUPFAM" id="SSF47459">
    <property type="entry name" value="HLH, helix-loop-helix DNA-binding domain"/>
    <property type="match status" value="1"/>
</dbReference>
<feature type="region of interest" description="Disordered" evidence="1">
    <location>
        <begin position="637"/>
        <end position="675"/>
    </location>
</feature>
<feature type="compositionally biased region" description="Polar residues" evidence="1">
    <location>
        <begin position="510"/>
        <end position="520"/>
    </location>
</feature>
<feature type="compositionally biased region" description="Polar residues" evidence="1">
    <location>
        <begin position="463"/>
        <end position="473"/>
    </location>
</feature>
<proteinExistence type="predicted"/>
<dbReference type="PROSITE" id="PS50888">
    <property type="entry name" value="BHLH"/>
    <property type="match status" value="1"/>
</dbReference>
<dbReference type="GO" id="GO:0003677">
    <property type="term" value="F:DNA binding"/>
    <property type="evidence" value="ECO:0007669"/>
    <property type="project" value="UniProtKB-KW"/>
</dbReference>